<keyword evidence="1" id="KW-0472">Membrane</keyword>
<evidence type="ECO:0000313" key="3">
    <source>
        <dbReference type="Proteomes" id="UP000075920"/>
    </source>
</evidence>
<dbReference type="AlphaFoldDB" id="A0A182WG20"/>
<keyword evidence="1" id="KW-0812">Transmembrane</keyword>
<proteinExistence type="predicted"/>
<evidence type="ECO:0000313" key="2">
    <source>
        <dbReference type="EnsemblMetazoa" id="AMIN009318-PA"/>
    </source>
</evidence>
<reference evidence="3" key="1">
    <citation type="submission" date="2013-03" db="EMBL/GenBank/DDBJ databases">
        <title>The Genome Sequence of Anopheles minimus MINIMUS1.</title>
        <authorList>
            <consortium name="The Broad Institute Genomics Platform"/>
            <person name="Neafsey D.E."/>
            <person name="Walton C."/>
            <person name="Walker B."/>
            <person name="Young S.K."/>
            <person name="Zeng Q."/>
            <person name="Gargeya S."/>
            <person name="Fitzgerald M."/>
            <person name="Haas B."/>
            <person name="Abouelleil A."/>
            <person name="Allen A.W."/>
            <person name="Alvarado L."/>
            <person name="Arachchi H.M."/>
            <person name="Berlin A.M."/>
            <person name="Chapman S.B."/>
            <person name="Gainer-Dewar J."/>
            <person name="Goldberg J."/>
            <person name="Griggs A."/>
            <person name="Gujja S."/>
            <person name="Hansen M."/>
            <person name="Howarth C."/>
            <person name="Imamovic A."/>
            <person name="Ireland A."/>
            <person name="Larimer J."/>
            <person name="McCowan C."/>
            <person name="Murphy C."/>
            <person name="Pearson M."/>
            <person name="Poon T.W."/>
            <person name="Priest M."/>
            <person name="Roberts A."/>
            <person name="Saif S."/>
            <person name="Shea T."/>
            <person name="Sisk P."/>
            <person name="Sykes S."/>
            <person name="Wortman J."/>
            <person name="Nusbaum C."/>
            <person name="Birren B."/>
        </authorList>
    </citation>
    <scope>NUCLEOTIDE SEQUENCE [LARGE SCALE GENOMIC DNA]</scope>
    <source>
        <strain evidence="3">MINIMUS1</strain>
    </source>
</reference>
<dbReference type="Proteomes" id="UP000075920">
    <property type="component" value="Unassembled WGS sequence"/>
</dbReference>
<sequence length="60" mass="6387">MDEKVKKLLALPELPVLLVVLPVLLALLLVLLAVVCIIRAPRPGVTSSTLMLAVAVTLVF</sequence>
<name>A0A182WG20_9DIPT</name>
<evidence type="ECO:0000256" key="1">
    <source>
        <dbReference type="SAM" id="Phobius"/>
    </source>
</evidence>
<organism evidence="2 3">
    <name type="scientific">Anopheles minimus</name>
    <dbReference type="NCBI Taxonomy" id="112268"/>
    <lineage>
        <taxon>Eukaryota</taxon>
        <taxon>Metazoa</taxon>
        <taxon>Ecdysozoa</taxon>
        <taxon>Arthropoda</taxon>
        <taxon>Hexapoda</taxon>
        <taxon>Insecta</taxon>
        <taxon>Pterygota</taxon>
        <taxon>Neoptera</taxon>
        <taxon>Endopterygota</taxon>
        <taxon>Diptera</taxon>
        <taxon>Nematocera</taxon>
        <taxon>Culicoidea</taxon>
        <taxon>Culicidae</taxon>
        <taxon>Anophelinae</taxon>
        <taxon>Anopheles</taxon>
    </lineage>
</organism>
<feature type="transmembrane region" description="Helical" evidence="1">
    <location>
        <begin position="16"/>
        <end position="38"/>
    </location>
</feature>
<keyword evidence="1" id="KW-1133">Transmembrane helix</keyword>
<reference evidence="2" key="2">
    <citation type="submission" date="2020-05" db="UniProtKB">
        <authorList>
            <consortium name="EnsemblMetazoa"/>
        </authorList>
    </citation>
    <scope>IDENTIFICATION</scope>
    <source>
        <strain evidence="2">MINIMUS1</strain>
    </source>
</reference>
<keyword evidence="3" id="KW-1185">Reference proteome</keyword>
<protein>
    <submittedName>
        <fullName evidence="2">Uncharacterized protein</fullName>
    </submittedName>
</protein>
<dbReference type="EnsemblMetazoa" id="AMIN009318-RA">
    <property type="protein sequence ID" value="AMIN009318-PA"/>
    <property type="gene ID" value="AMIN009318"/>
</dbReference>
<accession>A0A182WG20</accession>
<dbReference type="VEuPathDB" id="VectorBase:AMIN009318"/>